<dbReference type="PROSITE" id="PS52004">
    <property type="entry name" value="KS3_2"/>
    <property type="match status" value="1"/>
</dbReference>
<name>A0ABR1G7K1_AURAN</name>
<dbReference type="CDD" id="cd00833">
    <property type="entry name" value="PKS"/>
    <property type="match status" value="1"/>
</dbReference>
<dbReference type="InterPro" id="IPR020841">
    <property type="entry name" value="PKS_Beta-ketoAc_synthase_dom"/>
</dbReference>
<dbReference type="InterPro" id="IPR009081">
    <property type="entry name" value="PP-bd_ACP"/>
</dbReference>
<evidence type="ECO:0000313" key="10">
    <source>
        <dbReference type="Proteomes" id="UP001363151"/>
    </source>
</evidence>
<dbReference type="Pfam" id="PF00550">
    <property type="entry name" value="PP-binding"/>
    <property type="match status" value="1"/>
</dbReference>
<keyword evidence="3" id="KW-0597">Phosphoprotein</keyword>
<dbReference type="InterPro" id="IPR016039">
    <property type="entry name" value="Thiolase-like"/>
</dbReference>
<dbReference type="Pfam" id="PF00501">
    <property type="entry name" value="AMP-binding"/>
    <property type="match status" value="2"/>
</dbReference>
<feature type="domain" description="Carrier" evidence="7">
    <location>
        <begin position="1193"/>
        <end position="1273"/>
    </location>
</feature>
<keyword evidence="4 9" id="KW-0436">Ligase</keyword>
<organism evidence="9 10">
    <name type="scientific">Aureococcus anophagefferens</name>
    <name type="common">Harmful bloom alga</name>
    <dbReference type="NCBI Taxonomy" id="44056"/>
    <lineage>
        <taxon>Eukaryota</taxon>
        <taxon>Sar</taxon>
        <taxon>Stramenopiles</taxon>
        <taxon>Ochrophyta</taxon>
        <taxon>Pelagophyceae</taxon>
        <taxon>Pelagomonadales</taxon>
        <taxon>Pelagomonadaceae</taxon>
        <taxon>Aureococcus</taxon>
    </lineage>
</organism>
<dbReference type="InterPro" id="IPR018201">
    <property type="entry name" value="Ketoacyl_synth_AS"/>
</dbReference>
<accession>A0ABR1G7K1</accession>
<dbReference type="Proteomes" id="UP001363151">
    <property type="component" value="Unassembled WGS sequence"/>
</dbReference>
<dbReference type="Gene3D" id="1.10.1200.10">
    <property type="entry name" value="ACP-like"/>
    <property type="match status" value="2"/>
</dbReference>
<dbReference type="Pfam" id="PF02801">
    <property type="entry name" value="Ketoacyl-synt_C"/>
    <property type="match status" value="1"/>
</dbReference>
<dbReference type="InterPro" id="IPR014030">
    <property type="entry name" value="Ketoacyl_synth_N"/>
</dbReference>
<dbReference type="SUPFAM" id="SSF56801">
    <property type="entry name" value="Acetyl-CoA synthetase-like"/>
    <property type="match status" value="2"/>
</dbReference>
<dbReference type="SUPFAM" id="SSF53474">
    <property type="entry name" value="alpha/beta-Hydrolases"/>
    <property type="match status" value="1"/>
</dbReference>
<evidence type="ECO:0000259" key="8">
    <source>
        <dbReference type="PROSITE" id="PS52004"/>
    </source>
</evidence>
<evidence type="ECO:0000256" key="3">
    <source>
        <dbReference type="ARBA" id="ARBA00022553"/>
    </source>
</evidence>
<feature type="region of interest" description="Disordered" evidence="6">
    <location>
        <begin position="561"/>
        <end position="598"/>
    </location>
</feature>
<dbReference type="PANTHER" id="PTHR43201:SF5">
    <property type="entry name" value="MEDIUM-CHAIN ACYL-COA LIGASE ACSF2, MITOCHONDRIAL"/>
    <property type="match status" value="1"/>
</dbReference>
<dbReference type="PROSITE" id="PS50075">
    <property type="entry name" value="CARRIER"/>
    <property type="match status" value="2"/>
</dbReference>
<dbReference type="SUPFAM" id="SSF53901">
    <property type="entry name" value="Thiolase-like"/>
    <property type="match status" value="1"/>
</dbReference>
<protein>
    <submittedName>
        <fullName evidence="9">4-coumarate-CoA ligase</fullName>
    </submittedName>
</protein>
<dbReference type="SUPFAM" id="SSF47336">
    <property type="entry name" value="ACP-like"/>
    <property type="match status" value="2"/>
</dbReference>
<evidence type="ECO:0000256" key="1">
    <source>
        <dbReference type="ARBA" id="ARBA00006432"/>
    </source>
</evidence>
<dbReference type="Pfam" id="PF00975">
    <property type="entry name" value="Thioesterase"/>
    <property type="match status" value="1"/>
</dbReference>
<evidence type="ECO:0000256" key="5">
    <source>
        <dbReference type="ARBA" id="ARBA00022679"/>
    </source>
</evidence>
<dbReference type="Gene3D" id="3.30.300.30">
    <property type="match status" value="1"/>
</dbReference>
<dbReference type="PROSITE" id="PS00606">
    <property type="entry name" value="KS3_1"/>
    <property type="match status" value="1"/>
</dbReference>
<sequence length="2135" mass="222371">MPGAPSMKLDALSDLLREARGASRRDALALVAAEDASQTITYGQLDDLCAALGGHLRGACGLAPGDVVSIVLPRRVSLAQVVGTLGAMAARLVAAPLNPTYHVEELEFFIGDAEAKVVVVEAANASAKSAWLAATALGLPTLPMELSWTASGPALTLGAGGGAPAVDLEPALPTDLALVLHTSGTTSRPKLVPLTHKNMCASVVAVVNHYGITARDATLIVQPLFHIGGLVTPLLSTLSVGGRVAIASMFDDGKHWQFVATHGVSWFTAVPTIHKVLLANAARDFRPGAFASGAVPELRFIRSGSAALPPDFLAKIEASFRAPLIESYGMTEAAQLICANPLPPGDRYAGSVGVCAGPEGRVFNAETGRRAEEDDEGCAGEMCIAGPSVMSGYARNPAANDGAFFADPDDDPTNFKWFRTGDLVARTKEGYYSIVGRIKEIINRAGEKIAPAKLDKVLAYDGRKDSVVTFGVHCPDFGQAVACAMVFDPDKFADDVLAGPEVTRRAKLLLETALKKLAPHELPTVVYAILKDDVPKTATGKTKRIKCGEVTEATQKPVVDKGVWRSFDDDDGSAKPAAAATPSDAPPPPPPGDAKEAKARALAAIADALISVGVPLAVPDDAPFMQSGLTSMMVFAFVKALGATLDVGNLPHMLVFDAPTPNALASELAGRLGAGGNGHAKLDLTAAAGGEGVAVCVRAASWRLPGEALKPYLADPDAIRLMLDTHAHARSAVPADRWSAATLAECMGGIRGEADEGIRMRASYGGFVADLDMFDRHRFGVSLPEATLMDPQQRLLMEHGYAALEVARLVPSRRRESDAEPGDRAADVGIFVGLSFHDWALANFWDGKPQSRRSVFASSGSFTSVASGRLSFVLGLQGPCSTINTACSSGLVALQGAHDATAGGDAASGALACGVNVVLEPTISINFAVKGITSPRGRCWTFDASADGYLRSEAAGCFAVAPVDDALDASGFSEDAYCATSLGVSVRHDGKSASLTAPNGSAQHAMIVFALRAKARGAYAFAGVEAHGTATPLGDPIEIGALAKLSGRLDASGSLAVSGAKNAFGHGEAAAGSVGLLALLIGGVRRGDVACNGALRSANPAVRDGVVDGMGSFLLLGATDAVALNLGKRDACCGVSSLGASGTIAHALLKCVDVGSERELPLVADGLASEWPPIRQRESFKWQPYEPPSGAAAAAAATVDAGGGLQLVRDAVARFVGEVGDDDDLFDVGGLDSLVAIELLAELQAAVDVDLPQTLIVECPTVNAAGAVVDAALASSAGSRPVAVAAGADDVENTEGDDGPSIIVKKRVAALEAPLREGEQIFFVHGVDGDPLGMLFHSVAASLRFPSSTVRCIEKPKVVAATLEDLAQYYVDRIRERQPEGPYRIFGHSFGALIAHQVALMFEANGQTVAALVLGDFEVTYPPSRSKRAAKNPGDAGRFGVEEWEGGEIESIKLACRRFGSLADGGAFDPDEFRNKVLTNASGPKDRRMRAMYHYMPGYMQRKEWDRLLDLWERNMEYLHTVTVPKFGPKKRETFEPQGMVQGPTLHLRALGSKEFAAAEEINRTYCADYTVAELDGLHYNFLQAPYCDAVAEAIDAFAAKLGDAPFLEAWDRKAGVVERASFRDFGRRVRATAERLPLARGDSCAVLVHPTVAAHVALLALAAAGVVGHVLNATLSLDSWTTMVGGACRGLLCGLSLREGAGALAQTVASKEVLVLLGAGDAPKLGPKERPLDTTAPRGARDLEPDAAAGADDVAFVLFTSGTTGAPKAVAQTHGKILAAADRMFRYEAGGSAAATQGATLAFLPLYHNLGLYHNFVLNLRAGAKTLVHAAAPSMPLTLGLLLEAAPALKPTSLEVVAVLAEQLAQLLAVGGELGNDIKQRLASLDSVKVGGSPLSAEAHVSLTNAGLAVLQHYGQTELCGYVLASAPRKRGAPPPVGRANALHKVDAAVAYDLRGGGAVGELVLAGLQDEPYATGDIFRRGDDGSLTFHARVDGMLVLGSGEMVDPAPLERALLAKLAGDVVRCCLVGDGRPRPALLLELRSSARDGDGLPTEDALLGVEAALADVQADAPAATRILDTHVLVLDEPLPVTLKGAVDVTAAMDRKKTVLKQADDGVLLDDSLAALKRVCYANE</sequence>
<evidence type="ECO:0000313" key="9">
    <source>
        <dbReference type="EMBL" id="KAK7249230.1"/>
    </source>
</evidence>
<keyword evidence="5" id="KW-0808">Transferase</keyword>
<dbReference type="Gene3D" id="3.40.50.12780">
    <property type="entry name" value="N-terminal domain of ligase-like"/>
    <property type="match status" value="2"/>
</dbReference>
<dbReference type="PROSITE" id="PS00455">
    <property type="entry name" value="AMP_BINDING"/>
    <property type="match status" value="2"/>
</dbReference>
<dbReference type="InterPro" id="IPR014031">
    <property type="entry name" value="Ketoacyl_synth_C"/>
</dbReference>
<dbReference type="GO" id="GO:0016874">
    <property type="term" value="F:ligase activity"/>
    <property type="evidence" value="ECO:0007669"/>
    <property type="project" value="UniProtKB-KW"/>
</dbReference>
<comment type="caution">
    <text evidence="9">The sequence shown here is derived from an EMBL/GenBank/DDBJ whole genome shotgun (WGS) entry which is preliminary data.</text>
</comment>
<dbReference type="InterPro" id="IPR045851">
    <property type="entry name" value="AMP-bd_C_sf"/>
</dbReference>
<evidence type="ECO:0000256" key="6">
    <source>
        <dbReference type="SAM" id="MobiDB-lite"/>
    </source>
</evidence>
<evidence type="ECO:0000256" key="4">
    <source>
        <dbReference type="ARBA" id="ARBA00022598"/>
    </source>
</evidence>
<proteinExistence type="inferred from homology"/>
<dbReference type="InterPro" id="IPR001031">
    <property type="entry name" value="Thioesterase"/>
</dbReference>
<keyword evidence="10" id="KW-1185">Reference proteome</keyword>
<evidence type="ECO:0000259" key="7">
    <source>
        <dbReference type="PROSITE" id="PS50075"/>
    </source>
</evidence>
<dbReference type="SMART" id="SM00825">
    <property type="entry name" value="PKS_KS"/>
    <property type="match status" value="1"/>
</dbReference>
<dbReference type="Pfam" id="PF00109">
    <property type="entry name" value="ketoacyl-synt"/>
    <property type="match status" value="1"/>
</dbReference>
<dbReference type="InterPro" id="IPR036736">
    <property type="entry name" value="ACP-like_sf"/>
</dbReference>
<gene>
    <name evidence="9" type="ORF">SO694_00046284</name>
</gene>
<feature type="compositionally biased region" description="Low complexity" evidence="6">
    <location>
        <begin position="574"/>
        <end position="583"/>
    </location>
</feature>
<dbReference type="InterPro" id="IPR029058">
    <property type="entry name" value="AB_hydrolase_fold"/>
</dbReference>
<dbReference type="EMBL" id="JBBJCI010000081">
    <property type="protein sequence ID" value="KAK7249230.1"/>
    <property type="molecule type" value="Genomic_DNA"/>
</dbReference>
<evidence type="ECO:0000256" key="2">
    <source>
        <dbReference type="ARBA" id="ARBA00022450"/>
    </source>
</evidence>
<comment type="similarity">
    <text evidence="1">Belongs to the ATP-dependent AMP-binding enzyme family.</text>
</comment>
<feature type="domain" description="Ketosynthase family 3 (KS3)" evidence="8">
    <location>
        <begin position="692"/>
        <end position="1151"/>
    </location>
</feature>
<dbReference type="SMART" id="SM00823">
    <property type="entry name" value="PKS_PP"/>
    <property type="match status" value="2"/>
</dbReference>
<dbReference type="PANTHER" id="PTHR43201">
    <property type="entry name" value="ACYL-COA SYNTHETASE"/>
    <property type="match status" value="1"/>
</dbReference>
<dbReference type="Gene3D" id="3.40.50.1820">
    <property type="entry name" value="alpha/beta hydrolase"/>
    <property type="match status" value="1"/>
</dbReference>
<dbReference type="InterPro" id="IPR042099">
    <property type="entry name" value="ANL_N_sf"/>
</dbReference>
<dbReference type="InterPro" id="IPR000873">
    <property type="entry name" value="AMP-dep_synth/lig_dom"/>
</dbReference>
<dbReference type="Gene3D" id="3.40.47.10">
    <property type="match status" value="1"/>
</dbReference>
<feature type="domain" description="Carrier" evidence="7">
    <location>
        <begin position="593"/>
        <end position="672"/>
    </location>
</feature>
<dbReference type="InterPro" id="IPR020845">
    <property type="entry name" value="AMP-binding_CS"/>
</dbReference>
<dbReference type="InterPro" id="IPR020806">
    <property type="entry name" value="PKS_PP-bd"/>
</dbReference>
<keyword evidence="2" id="KW-0596">Phosphopantetheine</keyword>
<reference evidence="9 10" key="1">
    <citation type="submission" date="2024-03" db="EMBL/GenBank/DDBJ databases">
        <title>Aureococcus anophagefferens CCMP1851 and Kratosvirus quantuckense: Draft genome of a second virus-susceptible host strain in the model system.</title>
        <authorList>
            <person name="Chase E."/>
            <person name="Truchon A.R."/>
            <person name="Schepens W."/>
            <person name="Wilhelm S.W."/>
        </authorList>
    </citation>
    <scope>NUCLEOTIDE SEQUENCE [LARGE SCALE GENOMIC DNA]</scope>
    <source>
        <strain evidence="9 10">CCMP1851</strain>
    </source>
</reference>
<dbReference type="Pfam" id="PF23562">
    <property type="entry name" value="AMP-binding_C_3"/>
    <property type="match status" value="1"/>
</dbReference>